<gene>
    <name evidence="5" type="ORF">AKAME5_002809100</name>
</gene>
<evidence type="ECO:0000259" key="4">
    <source>
        <dbReference type="PROSITE" id="PS51304"/>
    </source>
</evidence>
<dbReference type="SMART" id="SM00908">
    <property type="entry name" value="Gal-bind_lectin"/>
    <property type="match status" value="1"/>
</dbReference>
<dbReference type="PROSITE" id="PS51304">
    <property type="entry name" value="GALECTIN"/>
    <property type="match status" value="1"/>
</dbReference>
<keyword evidence="6" id="KW-1185">Reference proteome</keyword>
<dbReference type="SUPFAM" id="SSF49899">
    <property type="entry name" value="Concanavalin A-like lectins/glucanases"/>
    <property type="match status" value="1"/>
</dbReference>
<dbReference type="GO" id="GO:0030246">
    <property type="term" value="F:carbohydrate binding"/>
    <property type="evidence" value="ECO:0007669"/>
    <property type="project" value="UniProtKB-UniRule"/>
</dbReference>
<dbReference type="PANTHER" id="PTHR11346">
    <property type="entry name" value="GALECTIN"/>
    <property type="match status" value="1"/>
</dbReference>
<dbReference type="PANTHER" id="PTHR11346:SF98">
    <property type="entry name" value="GALECTIN-RELATED PROTEIN"/>
    <property type="match status" value="1"/>
</dbReference>
<dbReference type="EMBL" id="BRZM01003647">
    <property type="protein sequence ID" value="GLD51263.1"/>
    <property type="molecule type" value="Genomic_DNA"/>
</dbReference>
<comment type="caution">
    <text evidence="5">The sequence shown here is derived from an EMBL/GenBank/DDBJ whole genome shotgun (WGS) entry which is preliminary data.</text>
</comment>
<reference evidence="5" key="1">
    <citation type="submission" date="2022-08" db="EMBL/GenBank/DDBJ databases">
        <title>Genome sequencing of akame (Lates japonicus).</title>
        <authorList>
            <person name="Hashiguchi Y."/>
            <person name="Takahashi H."/>
        </authorList>
    </citation>
    <scope>NUCLEOTIDE SEQUENCE</scope>
    <source>
        <strain evidence="5">Kochi</strain>
    </source>
</reference>
<name>A0AAD3MC61_LATJO</name>
<evidence type="ECO:0000313" key="6">
    <source>
        <dbReference type="Proteomes" id="UP001279410"/>
    </source>
</evidence>
<dbReference type="Proteomes" id="UP001279410">
    <property type="component" value="Unassembled WGS sequence"/>
</dbReference>
<dbReference type="InterPro" id="IPR013320">
    <property type="entry name" value="ConA-like_dom_sf"/>
</dbReference>
<keyword evidence="2 3" id="KW-0430">Lectin</keyword>
<comment type="function">
    <text evidence="1">Does not bind lactose, and may not bind carbohydrates.</text>
</comment>
<feature type="domain" description="Galectin" evidence="4">
    <location>
        <begin position="192"/>
        <end position="284"/>
    </location>
</feature>
<evidence type="ECO:0000313" key="5">
    <source>
        <dbReference type="EMBL" id="GLD51263.1"/>
    </source>
</evidence>
<dbReference type="InterPro" id="IPR001079">
    <property type="entry name" value="Galectin_CRD"/>
</dbReference>
<dbReference type="Pfam" id="PF00337">
    <property type="entry name" value="Gal-bind_lectin"/>
    <property type="match status" value="1"/>
</dbReference>
<evidence type="ECO:0000256" key="1">
    <source>
        <dbReference type="ARBA" id="ARBA00003397"/>
    </source>
</evidence>
<dbReference type="AlphaFoldDB" id="A0AAD3MC61"/>
<dbReference type="Gene3D" id="2.60.120.200">
    <property type="match status" value="1"/>
</dbReference>
<proteinExistence type="predicted"/>
<protein>
    <recommendedName>
        <fullName evidence="3">Galectin</fullName>
    </recommendedName>
</protein>
<evidence type="ECO:0000256" key="2">
    <source>
        <dbReference type="ARBA" id="ARBA00022734"/>
    </source>
</evidence>
<accession>A0AAD3MC61</accession>
<dbReference type="InterPro" id="IPR044156">
    <property type="entry name" value="Galectin-like"/>
</dbReference>
<sequence length="284" mass="31802">MTALPFPPVAPCSCLALNSLRTVYCDPTCLRSISPHRSEFMVSAGCLERWSRRQRMVPDVSVNTQARRVLEPDTQFAVTLGGLDDVEPIRTNTTRQHLRRNANAHGCCFTVDDTTNTITSPRPSHSPPDIYSEYCDRAQSQQPCRIKPDLRLDSTCWLGRRWGIPQRGVTDENKPSPCSSDRDAHRNLAVPFRGHITGGMRPGKKVVVVGVVDPRPDRFYIALTCGCGTSREPPPNVALELCVRFRDRQVLRRACVSGSWGDVDRAVPFFPFIRDQPFKVSAEP</sequence>
<evidence type="ECO:0000256" key="3">
    <source>
        <dbReference type="RuleBase" id="RU102079"/>
    </source>
</evidence>
<organism evidence="5 6">
    <name type="scientific">Lates japonicus</name>
    <name type="common">Japanese lates</name>
    <dbReference type="NCBI Taxonomy" id="270547"/>
    <lineage>
        <taxon>Eukaryota</taxon>
        <taxon>Metazoa</taxon>
        <taxon>Chordata</taxon>
        <taxon>Craniata</taxon>
        <taxon>Vertebrata</taxon>
        <taxon>Euteleostomi</taxon>
        <taxon>Actinopterygii</taxon>
        <taxon>Neopterygii</taxon>
        <taxon>Teleostei</taxon>
        <taxon>Neoteleostei</taxon>
        <taxon>Acanthomorphata</taxon>
        <taxon>Carangaria</taxon>
        <taxon>Carangaria incertae sedis</taxon>
        <taxon>Centropomidae</taxon>
        <taxon>Lates</taxon>
    </lineage>
</organism>